<gene>
    <name evidence="2" type="ORF">ACFOWD_09370</name>
</gene>
<keyword evidence="3" id="KW-1185">Reference proteome</keyword>
<dbReference type="Proteomes" id="UP001595826">
    <property type="component" value="Unassembled WGS sequence"/>
</dbReference>
<sequence length="141" mass="16690">MIKNNLIQKVYYSISNFVASPEFIKNILEPARIANQKQDITGCLIYHNNVFLQLLEGDKNKVENLFNIISKDSRHREVTLIFEENINERIFPSWSMAFHEFDDNNEEVEKFIKSVQFFSENNEKPSEAVEMFWNMAKHIVN</sequence>
<dbReference type="Gene3D" id="3.30.70.100">
    <property type="match status" value="1"/>
</dbReference>
<dbReference type="InterPro" id="IPR007024">
    <property type="entry name" value="BLUF_domain"/>
</dbReference>
<accession>A0ABV8R9N0</accession>
<dbReference type="PROSITE" id="PS50925">
    <property type="entry name" value="BLUF"/>
    <property type="match status" value="1"/>
</dbReference>
<name>A0ABV8R9N0_9FLAO</name>
<dbReference type="Pfam" id="PF04940">
    <property type="entry name" value="BLUF"/>
    <property type="match status" value="1"/>
</dbReference>
<dbReference type="SUPFAM" id="SSF54975">
    <property type="entry name" value="Acylphosphatase/BLUF domain-like"/>
    <property type="match status" value="1"/>
</dbReference>
<protein>
    <submittedName>
        <fullName evidence="2">BLUF domain-containing protein</fullName>
    </submittedName>
</protein>
<feature type="domain" description="BLUF" evidence="1">
    <location>
        <begin position="6"/>
        <end position="97"/>
    </location>
</feature>
<reference evidence="3" key="1">
    <citation type="journal article" date="2019" name="Int. J. Syst. Evol. Microbiol.">
        <title>The Global Catalogue of Microorganisms (GCM) 10K type strain sequencing project: providing services to taxonomists for standard genome sequencing and annotation.</title>
        <authorList>
            <consortium name="The Broad Institute Genomics Platform"/>
            <consortium name="The Broad Institute Genome Sequencing Center for Infectious Disease"/>
            <person name="Wu L."/>
            <person name="Ma J."/>
        </authorList>
    </citation>
    <scope>NUCLEOTIDE SEQUENCE [LARGE SCALE GENOMIC DNA]</scope>
    <source>
        <strain evidence="3">CECT 8655</strain>
    </source>
</reference>
<evidence type="ECO:0000259" key="1">
    <source>
        <dbReference type="PROSITE" id="PS50925"/>
    </source>
</evidence>
<dbReference type="InterPro" id="IPR036046">
    <property type="entry name" value="Acylphosphatase-like_dom_sf"/>
</dbReference>
<organism evidence="2 3">
    <name type="scientific">Polaribacter marinivivus</name>
    <dbReference type="NCBI Taxonomy" id="1524260"/>
    <lineage>
        <taxon>Bacteria</taxon>
        <taxon>Pseudomonadati</taxon>
        <taxon>Bacteroidota</taxon>
        <taxon>Flavobacteriia</taxon>
        <taxon>Flavobacteriales</taxon>
        <taxon>Flavobacteriaceae</taxon>
    </lineage>
</organism>
<dbReference type="SMART" id="SM01034">
    <property type="entry name" value="BLUF"/>
    <property type="match status" value="1"/>
</dbReference>
<comment type="caution">
    <text evidence="2">The sequence shown here is derived from an EMBL/GenBank/DDBJ whole genome shotgun (WGS) entry which is preliminary data.</text>
</comment>
<evidence type="ECO:0000313" key="2">
    <source>
        <dbReference type="EMBL" id="MFC4269112.1"/>
    </source>
</evidence>
<proteinExistence type="predicted"/>
<dbReference type="RefSeq" id="WP_377410027.1">
    <property type="nucleotide sequence ID" value="NZ_JBHSCY010000002.1"/>
</dbReference>
<evidence type="ECO:0000313" key="3">
    <source>
        <dbReference type="Proteomes" id="UP001595826"/>
    </source>
</evidence>
<dbReference type="EMBL" id="JBHSCY010000002">
    <property type="protein sequence ID" value="MFC4269112.1"/>
    <property type="molecule type" value="Genomic_DNA"/>
</dbReference>